<protein>
    <recommendedName>
        <fullName evidence="1">AB hydrolase-1 domain-containing protein</fullName>
    </recommendedName>
</protein>
<reference evidence="2 3" key="1">
    <citation type="submission" date="2017-08" db="EMBL/GenBank/DDBJ databases">
        <title>Infants hospitalized years apart are colonized by the same room-sourced microbial strains.</title>
        <authorList>
            <person name="Brooks B."/>
            <person name="Olm M.R."/>
            <person name="Firek B.A."/>
            <person name="Baker R."/>
            <person name="Thomas B.C."/>
            <person name="Morowitz M.J."/>
            <person name="Banfield J.F."/>
        </authorList>
    </citation>
    <scope>NUCLEOTIDE SEQUENCE [LARGE SCALE GENOMIC DNA]</scope>
    <source>
        <strain evidence="2">S2_005_002_R2_34</strain>
    </source>
</reference>
<gene>
    <name evidence="2" type="ORF">DI556_00665</name>
</gene>
<dbReference type="SUPFAM" id="SSF53474">
    <property type="entry name" value="alpha/beta-Hydrolases"/>
    <property type="match status" value="1"/>
</dbReference>
<dbReference type="EMBL" id="QFPW01000001">
    <property type="protein sequence ID" value="PZQ52212.1"/>
    <property type="molecule type" value="Genomic_DNA"/>
</dbReference>
<dbReference type="Proteomes" id="UP000249185">
    <property type="component" value="Unassembled WGS sequence"/>
</dbReference>
<name>A0A2W5NFC6_RHOSU</name>
<dbReference type="Pfam" id="PF00561">
    <property type="entry name" value="Abhydrolase_1"/>
    <property type="match status" value="1"/>
</dbReference>
<dbReference type="InterPro" id="IPR008220">
    <property type="entry name" value="HAT_MetX-like"/>
</dbReference>
<evidence type="ECO:0000259" key="1">
    <source>
        <dbReference type="Pfam" id="PF00561"/>
    </source>
</evidence>
<organism evidence="2 3">
    <name type="scientific">Rhodovulum sulfidophilum</name>
    <name type="common">Rhodobacter sulfidophilus</name>
    <dbReference type="NCBI Taxonomy" id="35806"/>
    <lineage>
        <taxon>Bacteria</taxon>
        <taxon>Pseudomonadati</taxon>
        <taxon>Pseudomonadota</taxon>
        <taxon>Alphaproteobacteria</taxon>
        <taxon>Rhodobacterales</taxon>
        <taxon>Paracoccaceae</taxon>
        <taxon>Rhodovulum</taxon>
    </lineage>
</organism>
<accession>A0A2W5NFC6</accession>
<feature type="domain" description="AB hydrolase-1" evidence="1">
    <location>
        <begin position="40"/>
        <end position="303"/>
    </location>
</feature>
<dbReference type="AlphaFoldDB" id="A0A2W5NFC6"/>
<dbReference type="PANTHER" id="PTHR32268:SF15">
    <property type="entry name" value="HOMOSERINE ACETYLTRANSFERASE FAMILY PROTEIN (AFU_ORTHOLOGUE AFUA_1G15350)"/>
    <property type="match status" value="1"/>
</dbReference>
<dbReference type="InterPro" id="IPR029058">
    <property type="entry name" value="AB_hydrolase_fold"/>
</dbReference>
<dbReference type="PANTHER" id="PTHR32268">
    <property type="entry name" value="HOMOSERINE O-ACETYLTRANSFERASE"/>
    <property type="match status" value="1"/>
</dbReference>
<dbReference type="GO" id="GO:0016747">
    <property type="term" value="F:acyltransferase activity, transferring groups other than amino-acyl groups"/>
    <property type="evidence" value="ECO:0007669"/>
    <property type="project" value="InterPro"/>
</dbReference>
<dbReference type="InterPro" id="IPR000073">
    <property type="entry name" value="AB_hydrolase_1"/>
</dbReference>
<evidence type="ECO:0000313" key="2">
    <source>
        <dbReference type="EMBL" id="PZQ52212.1"/>
    </source>
</evidence>
<comment type="caution">
    <text evidence="2">The sequence shown here is derived from an EMBL/GenBank/DDBJ whole genome shotgun (WGS) entry which is preliminary data.</text>
</comment>
<sequence>MSGPRAFPLGEFRLEAGPVLTEAALGYQVWGRLDAAAANAVLLPGQFPGTERGWTRLIGPGRVLDPDRHFIVAVDLLGDGLSTAPSHLLTDEARAAFASVTMRDNLRALRRLVTALGVARPRLIAGWSIAGAQAIGWAALHPEAVGAVLAVCAASIAEPRRAEILARMLDTLEGAAGGETPCARLRAFGGAVAGWTRSAEYEAAGLFRDDGFASAEQAREAWELRYLERDPADLAVACRLWASADPGRLLPGATEAAALGRIRARVTLMGCESDRLCPAEEVAREAALIPGAELRRLASPFGHAAGLPGAYAEETALIERALAELLA</sequence>
<proteinExistence type="predicted"/>
<evidence type="ECO:0000313" key="3">
    <source>
        <dbReference type="Proteomes" id="UP000249185"/>
    </source>
</evidence>
<dbReference type="Gene3D" id="3.40.50.1820">
    <property type="entry name" value="alpha/beta hydrolase"/>
    <property type="match status" value="1"/>
</dbReference>